<evidence type="ECO:0008006" key="3">
    <source>
        <dbReference type="Google" id="ProtNLM"/>
    </source>
</evidence>
<dbReference type="AlphaFoldDB" id="A0AAU9IAD3"/>
<name>A0AAU9IAD3_9XANT</name>
<dbReference type="InterPro" id="IPR025267">
    <property type="entry name" value="ORF017-like"/>
</dbReference>
<dbReference type="Proteomes" id="UP000835242">
    <property type="component" value="Chromosome"/>
</dbReference>
<accession>A0AAU9IAD3</accession>
<gene>
    <name evidence="1" type="ORF">XA1314C_37230</name>
</gene>
<evidence type="ECO:0000313" key="1">
    <source>
        <dbReference type="EMBL" id="CAE6836849.1"/>
    </source>
</evidence>
<sequence length="361" mass="39352">MANTTISTAVRAKQWDDDFFKEYVRANRFKRYMGTSENSIIQVKNNLTKKKGDTITLSLVGALDADAGYNTGSTTLVGNEKALPNDGHAIKVGVVRDATVVNVEEEQASAFDVRDAGKQALKDLSMRYLRNDIIRAMGSVQGIAFATANATQKNAWTAANVDRVLFGDKVSNYSATHATALNNVTAGMRLSKDIVSLIKRIAQDAETVNGDGIRPHIYGEDEETFVLFAGTRAYRDLKNDLASVHENARERNLNNPLFTGTTSLYWDGVVIREIPELGVINNTATTPIPVAPIYLCGAQALGVAWAQTTKTTTRKEDDYGFQYGVGFQELRGIEKILWGQGTTGAKDWGMVTGWISAPADA</sequence>
<protein>
    <recommendedName>
        <fullName evidence="3">N4-gp56 family major capsid protein</fullName>
    </recommendedName>
</protein>
<proteinExistence type="predicted"/>
<reference evidence="1 2" key="1">
    <citation type="submission" date="2021-02" db="EMBL/GenBank/DDBJ databases">
        <authorList>
            <person name="Pothier F. J."/>
        </authorList>
    </citation>
    <scope>NUCLEOTIDE SEQUENCE [LARGE SCALE GENOMIC DNA]</scope>
    <source>
        <strain evidence="1 2">1314c</strain>
    </source>
</reference>
<dbReference type="EMBL" id="HG992337">
    <property type="protein sequence ID" value="CAE6836834.1"/>
    <property type="molecule type" value="Genomic_DNA"/>
</dbReference>
<dbReference type="RefSeq" id="WP_228600120.1">
    <property type="nucleotide sequence ID" value="NZ_HG992337.1"/>
</dbReference>
<evidence type="ECO:0000313" key="2">
    <source>
        <dbReference type="Proteomes" id="UP000835242"/>
    </source>
</evidence>
<dbReference type="Pfam" id="PF13252">
    <property type="entry name" value="Phage_capsid_3"/>
    <property type="match status" value="1"/>
</dbReference>
<dbReference type="EMBL" id="HG992337">
    <property type="protein sequence ID" value="CAE6836849.1"/>
    <property type="molecule type" value="Genomic_DNA"/>
</dbReference>
<organism evidence="1 2">
    <name type="scientific">Xanthomonas arboricola</name>
    <dbReference type="NCBI Taxonomy" id="56448"/>
    <lineage>
        <taxon>Bacteria</taxon>
        <taxon>Pseudomonadati</taxon>
        <taxon>Pseudomonadota</taxon>
        <taxon>Gammaproteobacteria</taxon>
        <taxon>Lysobacterales</taxon>
        <taxon>Lysobacteraceae</taxon>
        <taxon>Xanthomonas</taxon>
    </lineage>
</organism>